<proteinExistence type="predicted"/>
<dbReference type="PANTHER" id="PTHR30404">
    <property type="entry name" value="N-ACETYLMURAMOYL-L-ALANINE AMIDASE"/>
    <property type="match status" value="1"/>
</dbReference>
<organism evidence="6 7">
    <name type="scientific">Candidatus Endolissoclinum faulkneri L2</name>
    <dbReference type="NCBI Taxonomy" id="1193729"/>
    <lineage>
        <taxon>Bacteria</taxon>
        <taxon>Pseudomonadati</taxon>
        <taxon>Pseudomonadota</taxon>
        <taxon>Alphaproteobacteria</taxon>
        <taxon>Rhodospirillales</taxon>
        <taxon>Rhodospirillaceae</taxon>
        <taxon>Candidatus Endolissoclinum</taxon>
    </lineage>
</organism>
<evidence type="ECO:0000256" key="2">
    <source>
        <dbReference type="ARBA" id="ARBA00011901"/>
    </source>
</evidence>
<evidence type="ECO:0000313" key="6">
    <source>
        <dbReference type="EMBL" id="AFX98658.1"/>
    </source>
</evidence>
<dbReference type="SMART" id="SM00646">
    <property type="entry name" value="Ami_3"/>
    <property type="match status" value="1"/>
</dbReference>
<dbReference type="SUPFAM" id="SSF53187">
    <property type="entry name" value="Zn-dependent exopeptidases"/>
    <property type="match status" value="1"/>
</dbReference>
<feature type="transmembrane region" description="Helical" evidence="4">
    <location>
        <begin position="12"/>
        <end position="40"/>
    </location>
</feature>
<feature type="domain" description="MurNAc-LAA" evidence="5">
    <location>
        <begin position="250"/>
        <end position="404"/>
    </location>
</feature>
<keyword evidence="4" id="KW-1133">Transmembrane helix</keyword>
<dbReference type="PATRIC" id="fig|1193729.4.peg.256"/>
<protein>
    <recommendedName>
        <fullName evidence="2">N-acetylmuramoyl-L-alanine amidase</fullName>
        <ecNumber evidence="2">3.5.1.28</ecNumber>
    </recommendedName>
</protein>
<evidence type="ECO:0000256" key="1">
    <source>
        <dbReference type="ARBA" id="ARBA00001561"/>
    </source>
</evidence>
<dbReference type="HOGENOM" id="CLU_014322_2_1_5"/>
<dbReference type="CDD" id="cd02696">
    <property type="entry name" value="MurNAc-LAA"/>
    <property type="match status" value="1"/>
</dbReference>
<dbReference type="GO" id="GO:0030288">
    <property type="term" value="C:outer membrane-bounded periplasmic space"/>
    <property type="evidence" value="ECO:0007669"/>
    <property type="project" value="TreeGrafter"/>
</dbReference>
<name>K7Z3T3_9PROT</name>
<dbReference type="GO" id="GO:0008745">
    <property type="term" value="F:N-acetylmuramoyl-L-alanine amidase activity"/>
    <property type="evidence" value="ECO:0007669"/>
    <property type="project" value="UniProtKB-EC"/>
</dbReference>
<keyword evidence="7" id="KW-1185">Reference proteome</keyword>
<dbReference type="FunFam" id="3.40.630.40:FF:000005">
    <property type="entry name" value="N-acetylmuramoyl-L-alanine amidase (AmiA)"/>
    <property type="match status" value="1"/>
</dbReference>
<reference evidence="6 7" key="1">
    <citation type="journal article" date="2012" name="Proc. Natl. Acad. Sci. U.S.A.">
        <title>Genome streamlining and chemical defense in a coral reef symbiosis.</title>
        <authorList>
            <person name="Kwan J.C."/>
            <person name="Donia M.S."/>
            <person name="Han A.W."/>
            <person name="Hirose E."/>
            <person name="Haygood M.G."/>
            <person name="Schmidt E.W."/>
        </authorList>
    </citation>
    <scope>NUCLEOTIDE SEQUENCE [LARGE SCALE GENOMIC DNA]</scope>
    <source>
        <strain evidence="6 7">L2</strain>
    </source>
</reference>
<keyword evidence="3" id="KW-0378">Hydrolase</keyword>
<evidence type="ECO:0000313" key="7">
    <source>
        <dbReference type="Proteomes" id="UP000010077"/>
    </source>
</evidence>
<dbReference type="Proteomes" id="UP000010077">
    <property type="component" value="Chromosome"/>
</dbReference>
<dbReference type="InterPro" id="IPR050695">
    <property type="entry name" value="N-acetylmuramoyl_amidase_3"/>
</dbReference>
<accession>K7Z3T3</accession>
<dbReference type="KEGG" id="thal:A1OE_465"/>
<evidence type="ECO:0000259" key="5">
    <source>
        <dbReference type="SMART" id="SM00646"/>
    </source>
</evidence>
<dbReference type="PANTHER" id="PTHR30404:SF0">
    <property type="entry name" value="N-ACETYLMURAMOYL-L-ALANINE AMIDASE AMIC"/>
    <property type="match status" value="1"/>
</dbReference>
<dbReference type="EC" id="3.5.1.28" evidence="2"/>
<keyword evidence="4" id="KW-0472">Membrane</keyword>
<evidence type="ECO:0000256" key="4">
    <source>
        <dbReference type="SAM" id="Phobius"/>
    </source>
</evidence>
<comment type="catalytic activity">
    <reaction evidence="1">
        <text>Hydrolyzes the link between N-acetylmuramoyl residues and L-amino acid residues in certain cell-wall glycopeptides.</text>
        <dbReference type="EC" id="3.5.1.28"/>
    </reaction>
</comment>
<dbReference type="eggNOG" id="COG0860">
    <property type="taxonomic scope" value="Bacteria"/>
</dbReference>
<dbReference type="EMBL" id="CP003539">
    <property type="protein sequence ID" value="AFX98658.1"/>
    <property type="molecule type" value="Genomic_DNA"/>
</dbReference>
<dbReference type="STRING" id="1193729.A1OE_465"/>
<dbReference type="Gene3D" id="3.40.630.40">
    <property type="entry name" value="Zn-dependent exopeptidases"/>
    <property type="match status" value="1"/>
</dbReference>
<evidence type="ECO:0000256" key="3">
    <source>
        <dbReference type="ARBA" id="ARBA00022801"/>
    </source>
</evidence>
<dbReference type="GO" id="GO:0009253">
    <property type="term" value="P:peptidoglycan catabolic process"/>
    <property type="evidence" value="ECO:0007669"/>
    <property type="project" value="InterPro"/>
</dbReference>
<keyword evidence="4" id="KW-0812">Transmembrane</keyword>
<dbReference type="Pfam" id="PF01520">
    <property type="entry name" value="Amidase_3"/>
    <property type="match status" value="1"/>
</dbReference>
<sequence length="409" mass="47035">MMQRAGFYLMALCYEFIIVSWKTIVLYLYLLLITFFTFILSIAHNTPITNNWYVDTHTDKIFICITPNQKINYEIALTWKSYQIVLSIPKKFFLLYAIKEQKISFLLCTQFLSRKAHNITSLLVKLKTIFIRYLFKKLQYILYLNLIRITKNTILKKSNLKPSTLSISPDYKLTKDLSYRPKSKNQLKIIILDPGHGGRDPGAIGYKGIYEKDILLNTAKELKKLLEKTGNYKAVLTRNKDYFIALGKRIAISQQENADLFISLHANSVNNQSLRGLSVYTLSDIKSSNNFKKTTIKPNKIYATLQNGGCKNKLKVSYILLNLKYDRVINCSARLAGYIIKEMKRKTKLLTRPHRFANFTVLKVLNIPSVLIELGFLSNQEDNQLLSNPAYLHKIAAALALAIDNYLSA</sequence>
<dbReference type="AlphaFoldDB" id="K7Z3T3"/>
<dbReference type="InterPro" id="IPR002508">
    <property type="entry name" value="MurNAc-LAA_cat"/>
</dbReference>
<gene>
    <name evidence="6" type="ORF">A1OE_465</name>
</gene>